<name>A0A1H0LVV2_9HYPH</name>
<protein>
    <submittedName>
        <fullName evidence="3">Uncharacterized protein</fullName>
    </submittedName>
</protein>
<evidence type="ECO:0000313" key="3">
    <source>
        <dbReference type="EMBL" id="SDO72332.1"/>
    </source>
</evidence>
<gene>
    <name evidence="3" type="ORF">SAMN05192530_11181</name>
</gene>
<evidence type="ECO:0000313" key="4">
    <source>
        <dbReference type="Proteomes" id="UP000198793"/>
    </source>
</evidence>
<evidence type="ECO:0000256" key="1">
    <source>
        <dbReference type="SAM" id="MobiDB-lite"/>
    </source>
</evidence>
<evidence type="ECO:0000256" key="2">
    <source>
        <dbReference type="SAM" id="SignalP"/>
    </source>
</evidence>
<dbReference type="Proteomes" id="UP000198793">
    <property type="component" value="Unassembled WGS sequence"/>
</dbReference>
<organism evidence="3 4">
    <name type="scientific">Aureimonas jatrophae</name>
    <dbReference type="NCBI Taxonomy" id="1166073"/>
    <lineage>
        <taxon>Bacteria</taxon>
        <taxon>Pseudomonadati</taxon>
        <taxon>Pseudomonadota</taxon>
        <taxon>Alphaproteobacteria</taxon>
        <taxon>Hyphomicrobiales</taxon>
        <taxon>Aurantimonadaceae</taxon>
        <taxon>Aureimonas</taxon>
    </lineage>
</organism>
<dbReference type="AlphaFoldDB" id="A0A1H0LVV2"/>
<keyword evidence="2" id="KW-0732">Signal</keyword>
<feature type="region of interest" description="Disordered" evidence="1">
    <location>
        <begin position="38"/>
        <end position="57"/>
    </location>
</feature>
<dbReference type="RefSeq" id="WP_090676434.1">
    <property type="nucleotide sequence ID" value="NZ_FNIT01000011.1"/>
</dbReference>
<sequence>MRHTHLAPALALGLALLGQSPAEAKTYTNPTYGTSASFPEAAFPQADPAPPGGEGGVWRSPDGAELVIYAFENAKNYDPARLVAWRRTVDRVTYQKRGGNWAVVSGYRPDGRIFYERYIFRGDLIHSVSIRYPEALRDPYDDLVGPVAHSLRAPAR</sequence>
<dbReference type="STRING" id="1166073.SAMN05192530_11181"/>
<proteinExistence type="predicted"/>
<feature type="chain" id="PRO_5011478755" evidence="2">
    <location>
        <begin position="25"/>
        <end position="156"/>
    </location>
</feature>
<feature type="signal peptide" evidence="2">
    <location>
        <begin position="1"/>
        <end position="24"/>
    </location>
</feature>
<reference evidence="3 4" key="1">
    <citation type="submission" date="2016-10" db="EMBL/GenBank/DDBJ databases">
        <authorList>
            <person name="de Groot N.N."/>
        </authorList>
    </citation>
    <scope>NUCLEOTIDE SEQUENCE [LARGE SCALE GENOMIC DNA]</scope>
    <source>
        <strain evidence="4">L7-484,KACC 16230,DSM 25025</strain>
    </source>
</reference>
<dbReference type="EMBL" id="FNIT01000011">
    <property type="protein sequence ID" value="SDO72332.1"/>
    <property type="molecule type" value="Genomic_DNA"/>
</dbReference>
<accession>A0A1H0LVV2</accession>
<keyword evidence="4" id="KW-1185">Reference proteome</keyword>
<dbReference type="OrthoDB" id="996425at2"/>